<evidence type="ECO:0000313" key="1">
    <source>
        <dbReference type="EMBL" id="QIH73514.1"/>
    </source>
</evidence>
<reference evidence="1 2" key="1">
    <citation type="submission" date="2020-01" db="EMBL/GenBank/DDBJ databases">
        <authorList>
            <person name="Wang S."/>
        </authorList>
    </citation>
    <scope>NUCLEOTIDE SEQUENCE [LARGE SCALE GENOMIC DNA]</scope>
    <source>
        <strain evidence="1 2">D151-2-6</strain>
    </source>
</reference>
<sequence length="291" mass="31979">MAYTATMIPIMLASPGDVLEERSIARDAMHEWNYIHSLSTQTALMPVGWETHSAPDLGGRAQELINDRVLADCDLLVGIFWTRLGTPTGDSASGTVEEIQKHLDAGKPAMVYFSSAPVAPESLDPTQYAALSEFRDWCKAKGIIETYSNYSDFRDKFVRQLQIQLRKNPYLVELLSTQTSTDAKGVESAAIPPPAQAPESLMSAEAKELLLEATAGNDGMIMRLATLGGRYVQANGKSFGDPRDRRSNARWEYAIEELVDQGFLIARGVKGEVFEVTARGYDTADRLRAAV</sequence>
<organism evidence="1 2">
    <name type="scientific">Brevundimonas mediterranea</name>
    <dbReference type="NCBI Taxonomy" id="74329"/>
    <lineage>
        <taxon>Bacteria</taxon>
        <taxon>Pseudomonadati</taxon>
        <taxon>Pseudomonadota</taxon>
        <taxon>Alphaproteobacteria</taxon>
        <taxon>Caulobacterales</taxon>
        <taxon>Caulobacteraceae</taxon>
        <taxon>Brevundimonas</taxon>
    </lineage>
</organism>
<dbReference type="KEGG" id="bmed:GYM46_11445"/>
<proteinExistence type="predicted"/>
<name>A0AB37E8Q2_9CAUL</name>
<dbReference type="EMBL" id="CP048751">
    <property type="protein sequence ID" value="QIH73514.1"/>
    <property type="molecule type" value="Genomic_DNA"/>
</dbReference>
<dbReference type="RefSeq" id="WP_083793387.1">
    <property type="nucleotide sequence ID" value="NZ_CP048751.1"/>
</dbReference>
<accession>A0AB37E8Q2</accession>
<dbReference type="AlphaFoldDB" id="A0AB37E8Q2"/>
<protein>
    <submittedName>
        <fullName evidence="1">DUF4062 domain-containing protein</fullName>
    </submittedName>
</protein>
<dbReference type="Proteomes" id="UP000501325">
    <property type="component" value="Chromosome"/>
</dbReference>
<gene>
    <name evidence="1" type="ORF">GYM46_11445</name>
</gene>
<evidence type="ECO:0000313" key="2">
    <source>
        <dbReference type="Proteomes" id="UP000501325"/>
    </source>
</evidence>